<reference evidence="5" key="1">
    <citation type="submission" date="2016-10" db="EMBL/GenBank/DDBJ databases">
        <authorList>
            <person name="Varghese N."/>
            <person name="Submissions S."/>
        </authorList>
    </citation>
    <scope>NUCLEOTIDE SEQUENCE [LARGE SCALE GENOMIC DNA]</scope>
    <source>
        <strain evidence="5">CGMCC 4.3506</strain>
    </source>
</reference>
<dbReference type="InterPro" id="IPR020476">
    <property type="entry name" value="Nudix_hydrolase"/>
</dbReference>
<dbReference type="Gene3D" id="3.90.79.10">
    <property type="entry name" value="Nucleoside Triphosphate Pyrophosphohydrolase"/>
    <property type="match status" value="1"/>
</dbReference>
<dbReference type="Pfam" id="PF00293">
    <property type="entry name" value="NUDIX"/>
    <property type="match status" value="1"/>
</dbReference>
<keyword evidence="5" id="KW-1185">Reference proteome</keyword>
<dbReference type="PROSITE" id="PS51462">
    <property type="entry name" value="NUDIX"/>
    <property type="match status" value="1"/>
</dbReference>
<dbReference type="InterPro" id="IPR000086">
    <property type="entry name" value="NUDIX_hydrolase_dom"/>
</dbReference>
<dbReference type="Proteomes" id="UP000199623">
    <property type="component" value="Unassembled WGS sequence"/>
</dbReference>
<name>A0A1G7WZL3_9PSEU</name>
<dbReference type="EMBL" id="FNCC01000011">
    <property type="protein sequence ID" value="SDG77367.1"/>
    <property type="molecule type" value="Genomic_DNA"/>
</dbReference>
<accession>A0A1G7WZL3</accession>
<proteinExistence type="predicted"/>
<dbReference type="SUPFAM" id="SSF55811">
    <property type="entry name" value="Nudix"/>
    <property type="match status" value="1"/>
</dbReference>
<evidence type="ECO:0000259" key="3">
    <source>
        <dbReference type="PROSITE" id="PS51462"/>
    </source>
</evidence>
<keyword evidence="2" id="KW-0378">Hydrolase</keyword>
<protein>
    <submittedName>
        <fullName evidence="4">ADP-ribose pyrophosphatase YjhB, NUDIX family</fullName>
    </submittedName>
</protein>
<evidence type="ECO:0000256" key="1">
    <source>
        <dbReference type="ARBA" id="ARBA00001946"/>
    </source>
</evidence>
<feature type="domain" description="Nudix hydrolase" evidence="3">
    <location>
        <begin position="1"/>
        <end position="122"/>
    </location>
</feature>
<evidence type="ECO:0000313" key="5">
    <source>
        <dbReference type="Proteomes" id="UP000199623"/>
    </source>
</evidence>
<dbReference type="InterPro" id="IPR015797">
    <property type="entry name" value="NUDIX_hydrolase-like_dom_sf"/>
</dbReference>
<dbReference type="PRINTS" id="PR00502">
    <property type="entry name" value="NUDIXFAMILY"/>
</dbReference>
<dbReference type="CDD" id="cd02883">
    <property type="entry name" value="NUDIX_Hydrolase"/>
    <property type="match status" value="1"/>
</dbReference>
<dbReference type="GO" id="GO:0016787">
    <property type="term" value="F:hydrolase activity"/>
    <property type="evidence" value="ECO:0007669"/>
    <property type="project" value="UniProtKB-KW"/>
</dbReference>
<sequence>MHSVSVAGVVVNDADDVLVVRRRDNGHWEPPGGVLEPGETFEEGTRREVLEETGAEVRVDRLTGVYQNLTRGVVALVFRCTLLSEPCRETDEAAEVRWMTLGEVREAMAPVFAVRVADAFEMAVQTRAHDGVNLLA</sequence>
<organism evidence="4 5">
    <name type="scientific">Lentzea fradiae</name>
    <dbReference type="NCBI Taxonomy" id="200378"/>
    <lineage>
        <taxon>Bacteria</taxon>
        <taxon>Bacillati</taxon>
        <taxon>Actinomycetota</taxon>
        <taxon>Actinomycetes</taxon>
        <taxon>Pseudonocardiales</taxon>
        <taxon>Pseudonocardiaceae</taxon>
        <taxon>Lentzea</taxon>
    </lineage>
</organism>
<dbReference type="STRING" id="200378.SAMN05216553_111168"/>
<evidence type="ECO:0000313" key="4">
    <source>
        <dbReference type="EMBL" id="SDG77367.1"/>
    </source>
</evidence>
<gene>
    <name evidence="4" type="ORF">SAMN05216553_111168</name>
</gene>
<comment type="cofactor">
    <cofactor evidence="1">
        <name>Mg(2+)</name>
        <dbReference type="ChEBI" id="CHEBI:18420"/>
    </cofactor>
</comment>
<dbReference type="PANTHER" id="PTHR43046:SF14">
    <property type="entry name" value="MUTT_NUDIX FAMILY PROTEIN"/>
    <property type="match status" value="1"/>
</dbReference>
<dbReference type="PANTHER" id="PTHR43046">
    <property type="entry name" value="GDP-MANNOSE MANNOSYL HYDROLASE"/>
    <property type="match status" value="1"/>
</dbReference>
<evidence type="ECO:0000256" key="2">
    <source>
        <dbReference type="ARBA" id="ARBA00022801"/>
    </source>
</evidence>
<dbReference type="AlphaFoldDB" id="A0A1G7WZL3"/>